<protein>
    <submittedName>
        <fullName evidence="9">Efflux ABC transporter permease</fullName>
    </submittedName>
</protein>
<sequence>MKNNNGQIISRLAKSALVKNKRKTLTMFFAVLLSAFLLFSVLTVGVTYFKMQRIQNIRMNGAEFDAIMYGVTEEQQEFCDENEDILRTGICAVSGYVEATDKDNTPNVGLMWADPTFWDTMMEPARTSVEGEYPKQENEIMVTEKALEECGYGNLDIGDTFRMTVGTPKGSFEKEFRISGKWSGYGEKKIFYVSQSFYEASGYQVSDVASGRFYMDIRQKLMTEKEQNALIEDMNLGKQQRMFFSEDMSFSISIVTGMIGLAAMICLCAYLLIYNIMYLSVAGNTRYYGLLQTIGMTERQIYSMIYRQMAVIGGGGAACGILLACVVSFFLIPFVVESLGIRTGQAGQVQISFHPLIFALTILIVGITVMAAGRKPAKIAAGCSPLEAIGYRPQKNRSYSGKTGRGKVLWRLAKKQITKEKKKTGIVMVSLASGLSIFLCLVTLFSSQGAREYTSNSMDLDLVVQNDTIRKETQEERKAVLDDSALENMKQTQGVKNVHPVFFAEIIVPWEPEFSDMWMKEFYEMWMTIPYEDEKKEYQEHPENFGTSMIGIDQAAFENLNQALAEPVDEEAFMRGDTCILYRDGLDFTSSDVEGKEVTCAEYSNPEHTKTFSIAGLTDDNYYTALVGYPPTIIVSEQALKEFAAEPMLFKMGIYYEETYDQETEDRILGELEELSGYRDLSMESKIDLMETIREAQGNMMLVGTGLVFILALIGIMNYINTSISSVQNRMVELSVMESIGMTDRQMKWMLLLEGLLYAAGSLLITMTAGLAVTYGIFQSMNYRGAPFAVPVLPLVCGIAVVFLICMTAPFIAWKKMMKQHSLIERIRGFE</sequence>
<dbReference type="PANTHER" id="PTHR30572:SF4">
    <property type="entry name" value="ABC TRANSPORTER PERMEASE YTRF"/>
    <property type="match status" value="1"/>
</dbReference>
<dbReference type="InterPro" id="IPR003838">
    <property type="entry name" value="ABC3_permease_C"/>
</dbReference>
<dbReference type="AlphaFoldDB" id="A0A9W6C987"/>
<feature type="transmembrane region" description="Helical" evidence="7">
    <location>
        <begin position="352"/>
        <end position="372"/>
    </location>
</feature>
<feature type="transmembrane region" description="Helical" evidence="7">
    <location>
        <begin position="27"/>
        <end position="49"/>
    </location>
</feature>
<keyword evidence="4 7" id="KW-1133">Transmembrane helix</keyword>
<reference evidence="9 10" key="1">
    <citation type="journal article" date="2023" name="Int. J. Syst. Evol. Microbiol.">
        <title>Sellimonas catena sp. nov., isolated from human faeces.</title>
        <authorList>
            <person name="Hisatomi A."/>
            <person name="Ohkuma M."/>
            <person name="Sakamoto M."/>
        </authorList>
    </citation>
    <scope>NUCLEOTIDE SEQUENCE [LARGE SCALE GENOMIC DNA]</scope>
    <source>
        <strain evidence="9 10">12EGH17</strain>
    </source>
</reference>
<keyword evidence="5 7" id="KW-0472">Membrane</keyword>
<dbReference type="InterPro" id="IPR050250">
    <property type="entry name" value="Macrolide_Exporter_MacB"/>
</dbReference>
<proteinExistence type="inferred from homology"/>
<feature type="domain" description="ABC3 transporter permease C-terminal" evidence="8">
    <location>
        <begin position="261"/>
        <end position="372"/>
    </location>
</feature>
<evidence type="ECO:0000256" key="7">
    <source>
        <dbReference type="SAM" id="Phobius"/>
    </source>
</evidence>
<evidence type="ECO:0000256" key="2">
    <source>
        <dbReference type="ARBA" id="ARBA00022475"/>
    </source>
</evidence>
<feature type="transmembrane region" description="Helical" evidence="7">
    <location>
        <begin position="424"/>
        <end position="445"/>
    </location>
</feature>
<dbReference type="PANTHER" id="PTHR30572">
    <property type="entry name" value="MEMBRANE COMPONENT OF TRANSPORTER-RELATED"/>
    <property type="match status" value="1"/>
</dbReference>
<keyword evidence="2" id="KW-1003">Cell membrane</keyword>
<dbReference type="Pfam" id="PF02687">
    <property type="entry name" value="FtsX"/>
    <property type="match status" value="2"/>
</dbReference>
<feature type="transmembrane region" description="Helical" evidence="7">
    <location>
        <begin position="248"/>
        <end position="272"/>
    </location>
</feature>
<feature type="transmembrane region" description="Helical" evidence="7">
    <location>
        <begin position="700"/>
        <end position="720"/>
    </location>
</feature>
<comment type="subcellular location">
    <subcellularLocation>
        <location evidence="1">Cell membrane</location>
        <topology evidence="1">Multi-pass membrane protein</topology>
    </subcellularLocation>
</comment>
<dbReference type="Proteomes" id="UP001145145">
    <property type="component" value="Unassembled WGS sequence"/>
</dbReference>
<dbReference type="EMBL" id="BSBO01000056">
    <property type="protein sequence ID" value="GLG06243.1"/>
    <property type="molecule type" value="Genomic_DNA"/>
</dbReference>
<keyword evidence="10" id="KW-1185">Reference proteome</keyword>
<feature type="domain" description="ABC3 transporter permease C-terminal" evidence="8">
    <location>
        <begin position="707"/>
        <end position="820"/>
    </location>
</feature>
<evidence type="ECO:0000256" key="4">
    <source>
        <dbReference type="ARBA" id="ARBA00022989"/>
    </source>
</evidence>
<feature type="transmembrane region" description="Helical" evidence="7">
    <location>
        <begin position="309"/>
        <end position="332"/>
    </location>
</feature>
<dbReference type="GO" id="GO:0022857">
    <property type="term" value="F:transmembrane transporter activity"/>
    <property type="evidence" value="ECO:0007669"/>
    <property type="project" value="TreeGrafter"/>
</dbReference>
<evidence type="ECO:0000313" key="9">
    <source>
        <dbReference type="EMBL" id="GLG06243.1"/>
    </source>
</evidence>
<evidence type="ECO:0000259" key="8">
    <source>
        <dbReference type="Pfam" id="PF02687"/>
    </source>
</evidence>
<evidence type="ECO:0000256" key="3">
    <source>
        <dbReference type="ARBA" id="ARBA00022692"/>
    </source>
</evidence>
<organism evidence="9 10">
    <name type="scientific">Sellimonas catena</name>
    <dbReference type="NCBI Taxonomy" id="2994035"/>
    <lineage>
        <taxon>Bacteria</taxon>
        <taxon>Bacillati</taxon>
        <taxon>Bacillota</taxon>
        <taxon>Clostridia</taxon>
        <taxon>Lachnospirales</taxon>
        <taxon>Lachnospiraceae</taxon>
        <taxon>Sellimonas</taxon>
    </lineage>
</organism>
<feature type="transmembrane region" description="Helical" evidence="7">
    <location>
        <begin position="755"/>
        <end position="778"/>
    </location>
</feature>
<evidence type="ECO:0000313" key="10">
    <source>
        <dbReference type="Proteomes" id="UP001145145"/>
    </source>
</evidence>
<comment type="similarity">
    <text evidence="6">Belongs to the ABC-4 integral membrane protein family.</text>
</comment>
<dbReference type="RefSeq" id="WP_281874281.1">
    <property type="nucleotide sequence ID" value="NZ_BSBO01000056.1"/>
</dbReference>
<accession>A0A9W6C987</accession>
<keyword evidence="3 7" id="KW-0812">Transmembrane</keyword>
<comment type="caution">
    <text evidence="9">The sequence shown here is derived from an EMBL/GenBank/DDBJ whole genome shotgun (WGS) entry which is preliminary data.</text>
</comment>
<name>A0A9W6C987_9FIRM</name>
<dbReference type="GO" id="GO:0005886">
    <property type="term" value="C:plasma membrane"/>
    <property type="evidence" value="ECO:0007669"/>
    <property type="project" value="UniProtKB-SubCell"/>
</dbReference>
<evidence type="ECO:0000256" key="1">
    <source>
        <dbReference type="ARBA" id="ARBA00004651"/>
    </source>
</evidence>
<feature type="transmembrane region" description="Helical" evidence="7">
    <location>
        <begin position="790"/>
        <end position="814"/>
    </location>
</feature>
<evidence type="ECO:0000256" key="6">
    <source>
        <dbReference type="ARBA" id="ARBA00038076"/>
    </source>
</evidence>
<gene>
    <name evidence="9" type="ORF">Selli1_34170</name>
</gene>
<evidence type="ECO:0000256" key="5">
    <source>
        <dbReference type="ARBA" id="ARBA00023136"/>
    </source>
</evidence>